<dbReference type="PANTHER" id="PTHR24351">
    <property type="entry name" value="RIBOSOMAL PROTEIN S6 KINASE"/>
    <property type="match status" value="1"/>
</dbReference>
<evidence type="ECO:0000313" key="8">
    <source>
        <dbReference type="Proteomes" id="UP000054498"/>
    </source>
</evidence>
<dbReference type="SMART" id="SM00220">
    <property type="entry name" value="S_TKc"/>
    <property type="match status" value="1"/>
</dbReference>
<keyword evidence="1" id="KW-0723">Serine/threonine-protein kinase</keyword>
<dbReference type="Pfam" id="PF00069">
    <property type="entry name" value="Pkinase"/>
    <property type="match status" value="1"/>
</dbReference>
<keyword evidence="2" id="KW-0808">Transferase</keyword>
<dbReference type="EMBL" id="KK100845">
    <property type="protein sequence ID" value="KIZ03463.1"/>
    <property type="molecule type" value="Genomic_DNA"/>
</dbReference>
<feature type="domain" description="Protein kinase" evidence="6">
    <location>
        <begin position="1"/>
        <end position="211"/>
    </location>
</feature>
<keyword evidence="3" id="KW-0547">Nucleotide-binding</keyword>
<name>A0A0D2JXV4_9CHLO</name>
<keyword evidence="4" id="KW-0418">Kinase</keyword>
<accession>A0A0D2JXV4</accession>
<evidence type="ECO:0000256" key="2">
    <source>
        <dbReference type="ARBA" id="ARBA00022679"/>
    </source>
</evidence>
<dbReference type="Proteomes" id="UP000054498">
    <property type="component" value="Unassembled WGS sequence"/>
</dbReference>
<evidence type="ECO:0000259" key="6">
    <source>
        <dbReference type="PROSITE" id="PS50011"/>
    </source>
</evidence>
<dbReference type="PROSITE" id="PS00108">
    <property type="entry name" value="PROTEIN_KINASE_ST"/>
    <property type="match status" value="1"/>
</dbReference>
<reference evidence="7 8" key="1">
    <citation type="journal article" date="2013" name="BMC Genomics">
        <title>Reconstruction of the lipid metabolism for the microalga Monoraphidium neglectum from its genome sequence reveals characteristics suitable for biofuel production.</title>
        <authorList>
            <person name="Bogen C."/>
            <person name="Al-Dilaimi A."/>
            <person name="Albersmeier A."/>
            <person name="Wichmann J."/>
            <person name="Grundmann M."/>
            <person name="Rupp O."/>
            <person name="Lauersen K.J."/>
            <person name="Blifernez-Klassen O."/>
            <person name="Kalinowski J."/>
            <person name="Goesmann A."/>
            <person name="Mussgnug J.H."/>
            <person name="Kruse O."/>
        </authorList>
    </citation>
    <scope>NUCLEOTIDE SEQUENCE [LARGE SCALE GENOMIC DNA]</scope>
    <source>
        <strain evidence="7 8">SAG 48.87</strain>
    </source>
</reference>
<proteinExistence type="predicted"/>
<dbReference type="KEGG" id="mng:MNEG_4493"/>
<keyword evidence="5" id="KW-0067">ATP-binding</keyword>
<evidence type="ECO:0000256" key="1">
    <source>
        <dbReference type="ARBA" id="ARBA00022527"/>
    </source>
</evidence>
<gene>
    <name evidence="7" type="ORF">MNEG_4493</name>
</gene>
<dbReference type="GeneID" id="25737370"/>
<keyword evidence="8" id="KW-1185">Reference proteome</keyword>
<dbReference type="GO" id="GO:0004674">
    <property type="term" value="F:protein serine/threonine kinase activity"/>
    <property type="evidence" value="ECO:0007669"/>
    <property type="project" value="UniProtKB-KW"/>
</dbReference>
<dbReference type="SUPFAM" id="SSF56112">
    <property type="entry name" value="Protein kinase-like (PK-like)"/>
    <property type="match status" value="1"/>
</dbReference>
<evidence type="ECO:0000256" key="3">
    <source>
        <dbReference type="ARBA" id="ARBA00022741"/>
    </source>
</evidence>
<dbReference type="RefSeq" id="XP_013902482.1">
    <property type="nucleotide sequence ID" value="XM_014047028.1"/>
</dbReference>
<evidence type="ECO:0000313" key="7">
    <source>
        <dbReference type="EMBL" id="KIZ03463.1"/>
    </source>
</evidence>
<dbReference type="AlphaFoldDB" id="A0A0D2JXV4"/>
<dbReference type="InterPro" id="IPR000719">
    <property type="entry name" value="Prot_kinase_dom"/>
</dbReference>
<dbReference type="GO" id="GO:0005524">
    <property type="term" value="F:ATP binding"/>
    <property type="evidence" value="ECO:0007669"/>
    <property type="project" value="UniProtKB-KW"/>
</dbReference>
<dbReference type="PROSITE" id="PS50011">
    <property type="entry name" value="PROTEIN_KINASE_DOM"/>
    <property type="match status" value="1"/>
</dbReference>
<sequence>MGPLLMVEQESASASASAAAPVACCAPQQAPPEDRLSPAEFLPVAAESCVAVAALHDAAIVHKDVKPANFLVAADGHLCMGDLGVSDDASHHALSGAGTWFFHAPEQRCKLTRLGKMLHALRVAIANIAERLGFPCDSRPVDVWALAVTWLVLSLPVDEVLRVVKAAHAGKPLQLPTYVPTALADLLQRGMLVKRPSKRFTIRQVMAHPFFAGVSWPQAEARRLSLPDLRALAAMGREYMQAVQ</sequence>
<evidence type="ECO:0000256" key="4">
    <source>
        <dbReference type="ARBA" id="ARBA00022777"/>
    </source>
</evidence>
<dbReference type="InterPro" id="IPR008271">
    <property type="entry name" value="Ser/Thr_kinase_AS"/>
</dbReference>
<organism evidence="7 8">
    <name type="scientific">Monoraphidium neglectum</name>
    <dbReference type="NCBI Taxonomy" id="145388"/>
    <lineage>
        <taxon>Eukaryota</taxon>
        <taxon>Viridiplantae</taxon>
        <taxon>Chlorophyta</taxon>
        <taxon>core chlorophytes</taxon>
        <taxon>Chlorophyceae</taxon>
        <taxon>CS clade</taxon>
        <taxon>Sphaeropleales</taxon>
        <taxon>Selenastraceae</taxon>
        <taxon>Monoraphidium</taxon>
    </lineage>
</organism>
<dbReference type="InterPro" id="IPR011009">
    <property type="entry name" value="Kinase-like_dom_sf"/>
</dbReference>
<protein>
    <recommendedName>
        <fullName evidence="6">Protein kinase domain-containing protein</fullName>
    </recommendedName>
</protein>
<evidence type="ECO:0000256" key="5">
    <source>
        <dbReference type="ARBA" id="ARBA00022840"/>
    </source>
</evidence>
<dbReference type="Gene3D" id="1.10.510.10">
    <property type="entry name" value="Transferase(Phosphotransferase) domain 1"/>
    <property type="match status" value="1"/>
</dbReference>
<dbReference type="OrthoDB" id="283458at2759"/>